<comment type="caution">
    <text evidence="2">The sequence shown here is derived from an EMBL/GenBank/DDBJ whole genome shotgun (WGS) entry which is preliminary data.</text>
</comment>
<feature type="compositionally biased region" description="Basic and acidic residues" evidence="1">
    <location>
        <begin position="520"/>
        <end position="529"/>
    </location>
</feature>
<feature type="region of interest" description="Disordered" evidence="1">
    <location>
        <begin position="21"/>
        <end position="89"/>
    </location>
</feature>
<feature type="compositionally biased region" description="Low complexity" evidence="1">
    <location>
        <begin position="507"/>
        <end position="519"/>
    </location>
</feature>
<dbReference type="OrthoDB" id="3168445at2759"/>
<feature type="region of interest" description="Disordered" evidence="1">
    <location>
        <begin position="275"/>
        <end position="529"/>
    </location>
</feature>
<dbReference type="Proteomes" id="UP000186601">
    <property type="component" value="Unassembled WGS sequence"/>
</dbReference>
<feature type="compositionally biased region" description="Polar residues" evidence="1">
    <location>
        <begin position="21"/>
        <end position="34"/>
    </location>
</feature>
<feature type="compositionally biased region" description="Polar residues" evidence="1">
    <location>
        <begin position="68"/>
        <end position="89"/>
    </location>
</feature>
<keyword evidence="3" id="KW-1185">Reference proteome</keyword>
<feature type="compositionally biased region" description="Polar residues" evidence="1">
    <location>
        <begin position="438"/>
        <end position="450"/>
    </location>
</feature>
<feature type="compositionally biased region" description="Polar residues" evidence="1">
    <location>
        <begin position="651"/>
        <end position="670"/>
    </location>
</feature>
<reference evidence="2 3" key="1">
    <citation type="submission" date="2018-02" db="EMBL/GenBank/DDBJ databases">
        <title>Genome sequence of the basidiomycete white-rot fungus Phlebia centrifuga.</title>
        <authorList>
            <person name="Granchi Z."/>
            <person name="Peng M."/>
            <person name="de Vries R.P."/>
            <person name="Hilden K."/>
            <person name="Makela M.R."/>
            <person name="Grigoriev I."/>
            <person name="Riley R."/>
        </authorList>
    </citation>
    <scope>NUCLEOTIDE SEQUENCE [LARGE SCALE GENOMIC DNA]</scope>
    <source>
        <strain evidence="2 3">FBCC195</strain>
    </source>
</reference>
<feature type="compositionally biased region" description="Polar residues" evidence="1">
    <location>
        <begin position="610"/>
        <end position="620"/>
    </location>
</feature>
<evidence type="ECO:0000313" key="3">
    <source>
        <dbReference type="Proteomes" id="UP000186601"/>
    </source>
</evidence>
<feature type="compositionally biased region" description="Low complexity" evidence="1">
    <location>
        <begin position="399"/>
        <end position="420"/>
    </location>
</feature>
<feature type="compositionally biased region" description="Low complexity" evidence="1">
    <location>
        <begin position="476"/>
        <end position="499"/>
    </location>
</feature>
<feature type="compositionally biased region" description="Basic and acidic residues" evidence="1">
    <location>
        <begin position="579"/>
        <end position="588"/>
    </location>
</feature>
<protein>
    <submittedName>
        <fullName evidence="2">Uncharacterized protein</fullName>
    </submittedName>
</protein>
<feature type="region of interest" description="Disordered" evidence="1">
    <location>
        <begin position="559"/>
        <end position="620"/>
    </location>
</feature>
<feature type="non-terminal residue" evidence="2">
    <location>
        <position position="1"/>
    </location>
</feature>
<name>A0A2R6S3D3_9APHY</name>
<feature type="compositionally biased region" description="Low complexity" evidence="1">
    <location>
        <begin position="355"/>
        <end position="371"/>
    </location>
</feature>
<evidence type="ECO:0000256" key="1">
    <source>
        <dbReference type="SAM" id="MobiDB-lite"/>
    </source>
</evidence>
<dbReference type="EMBL" id="MLYV02000108">
    <property type="protein sequence ID" value="PSS36773.1"/>
    <property type="molecule type" value="Genomic_DNA"/>
</dbReference>
<accession>A0A2R6S3D3</accession>
<feature type="region of interest" description="Disordered" evidence="1">
    <location>
        <begin position="651"/>
        <end position="685"/>
    </location>
</feature>
<evidence type="ECO:0000313" key="2">
    <source>
        <dbReference type="EMBL" id="PSS36773.1"/>
    </source>
</evidence>
<gene>
    <name evidence="2" type="ORF">PHLCEN_2v1404</name>
</gene>
<feature type="region of interest" description="Disordered" evidence="1">
    <location>
        <begin position="138"/>
        <end position="161"/>
    </location>
</feature>
<sequence length="712" mass="77088">RSSRLRAGLTFFASRKSLTPVRTGSVARQRSLQRALSKPIQQRPPLDRSAGGQPFQDELHKEFEFAPSESTPNAHNLTRQQNPATTSSQSYYNEERNLLSRQQILPIMPQTKDTPLPAIPTSAPKDGLFKRLTTKIRSTHPSSARPPASSPSVLAAVSKPRRKTTLKLPSLPRPQHPASTSANAFISAEHREAALRARGLVPARYRDRHGNTIPLSEQESQMDQRFSVLVEEREDHEDSEAKKIREAWLRRNAEGEASACEDELAREDLPPVIETALSPRKPKVVREHTPPPLSPSRAEFTTTEAMHLDNVFGMEPTDVPLPESPAGPGSIRSGRSKAVGSPIEADERVSRWLLSTPTASPSKGSTSSRSGNENAAEEDASSLLATPSGKGRKDRPVHISILSVQSSSAPSSPRSQKSVLPPLPNSPPLESEDPRSPRTASVPTLSVSPATPSPHRGRSAATIPIPMTPALSPTRTASSSFTSESPLTPTTLSAPSSTSHAHRMRKSSMTSGESHSSEGPSRHSYVEDQKTRKMEAVDESGVLLMSNVATVILESPVEDEPVADIPTSPLATPLPRTPRPGDREETGRKKSGLFGKRAADEPRPPPLSRSAHTASSMTNLRRSVTGTISNKLHLRPKSTLVVDTRVANDEQSSLGSPISSTRTMASSTSLPIARPRQALSPTMHSRGSILLQAKAVEDDESRRLSELAFLDF</sequence>
<dbReference type="AlphaFoldDB" id="A0A2R6S3D3"/>
<organism evidence="2 3">
    <name type="scientific">Hermanssonia centrifuga</name>
    <dbReference type="NCBI Taxonomy" id="98765"/>
    <lineage>
        <taxon>Eukaryota</taxon>
        <taxon>Fungi</taxon>
        <taxon>Dikarya</taxon>
        <taxon>Basidiomycota</taxon>
        <taxon>Agaricomycotina</taxon>
        <taxon>Agaricomycetes</taxon>
        <taxon>Polyporales</taxon>
        <taxon>Meruliaceae</taxon>
        <taxon>Hermanssonia</taxon>
    </lineage>
</organism>
<feature type="compositionally biased region" description="Low complexity" evidence="1">
    <location>
        <begin position="141"/>
        <end position="158"/>
    </location>
</feature>
<proteinExistence type="predicted"/>